<dbReference type="Proteomes" id="UP000792457">
    <property type="component" value="Unassembled WGS sequence"/>
</dbReference>
<dbReference type="PANTHER" id="PTHR11439">
    <property type="entry name" value="GAG-POL-RELATED RETROTRANSPOSON"/>
    <property type="match status" value="1"/>
</dbReference>
<organism evidence="1 2">
    <name type="scientific">Ladona fulva</name>
    <name type="common">Scarce chaser dragonfly</name>
    <name type="synonym">Libellula fulva</name>
    <dbReference type="NCBI Taxonomy" id="123851"/>
    <lineage>
        <taxon>Eukaryota</taxon>
        <taxon>Metazoa</taxon>
        <taxon>Ecdysozoa</taxon>
        <taxon>Arthropoda</taxon>
        <taxon>Hexapoda</taxon>
        <taxon>Insecta</taxon>
        <taxon>Pterygota</taxon>
        <taxon>Palaeoptera</taxon>
        <taxon>Odonata</taxon>
        <taxon>Epiprocta</taxon>
        <taxon>Anisoptera</taxon>
        <taxon>Libelluloidea</taxon>
        <taxon>Libellulidae</taxon>
        <taxon>Ladona</taxon>
    </lineage>
</organism>
<evidence type="ECO:0000313" key="2">
    <source>
        <dbReference type="Proteomes" id="UP000792457"/>
    </source>
</evidence>
<gene>
    <name evidence="1" type="ORF">J437_LFUL016090</name>
</gene>
<dbReference type="CDD" id="cd09272">
    <property type="entry name" value="RNase_HI_RT_Ty1"/>
    <property type="match status" value="1"/>
</dbReference>
<dbReference type="PANTHER" id="PTHR11439:SF467">
    <property type="entry name" value="INTEGRASE CATALYTIC DOMAIN-CONTAINING PROTEIN"/>
    <property type="match status" value="1"/>
</dbReference>
<name>A0A8K0KK96_LADFU</name>
<keyword evidence="2" id="KW-1185">Reference proteome</keyword>
<dbReference type="EMBL" id="KZ308955">
    <property type="protein sequence ID" value="KAG8235829.1"/>
    <property type="molecule type" value="Genomic_DNA"/>
</dbReference>
<reference evidence="1" key="2">
    <citation type="submission" date="2017-10" db="EMBL/GenBank/DDBJ databases">
        <title>Ladona fulva Genome sequencing and assembly.</title>
        <authorList>
            <person name="Murali S."/>
            <person name="Richards S."/>
            <person name="Bandaranaike D."/>
            <person name="Bellair M."/>
            <person name="Blankenburg K."/>
            <person name="Chao H."/>
            <person name="Dinh H."/>
            <person name="Doddapaneni H."/>
            <person name="Dugan-Rocha S."/>
            <person name="Elkadiri S."/>
            <person name="Gnanaolivu R."/>
            <person name="Hernandez B."/>
            <person name="Skinner E."/>
            <person name="Javaid M."/>
            <person name="Lee S."/>
            <person name="Li M."/>
            <person name="Ming W."/>
            <person name="Munidasa M."/>
            <person name="Muniz J."/>
            <person name="Nguyen L."/>
            <person name="Hughes D."/>
            <person name="Osuji N."/>
            <person name="Pu L.-L."/>
            <person name="Puazo M."/>
            <person name="Qu C."/>
            <person name="Quiroz J."/>
            <person name="Raj R."/>
            <person name="Weissenberger G."/>
            <person name="Xin Y."/>
            <person name="Zou X."/>
            <person name="Han Y."/>
            <person name="Worley K."/>
            <person name="Muzny D."/>
            <person name="Gibbs R."/>
        </authorList>
    </citation>
    <scope>NUCLEOTIDE SEQUENCE</scope>
    <source>
        <strain evidence="1">Sampled in the wild</strain>
    </source>
</reference>
<comment type="caution">
    <text evidence="1">The sequence shown here is derived from an EMBL/GenBank/DDBJ whole genome shotgun (WGS) entry which is preliminary data.</text>
</comment>
<accession>A0A8K0KK96</accession>
<protein>
    <submittedName>
        <fullName evidence="1">Uncharacterized protein</fullName>
    </submittedName>
</protein>
<proteinExistence type="predicted"/>
<dbReference type="AlphaFoldDB" id="A0A8K0KK96"/>
<sequence>MIHVEQKLYIQKLIAECGMSDCKPCVAPFPLAEDVDDDAFENVTFYRKVVGSLLFLANNYRCDIAYAVGKVSQACKYPTRGDWKSVKHILRYLRGTDNLCLRYEKKGQPIKVYCDASWNSEPKGKSIGGFVVIFAGGALTWHSKKQSCVATSTEESELISMSEAVREVKWLRNLFAELGQSKFLERPCIVNCDNTQAMRLGLTGVVTKRSKHIDLKYHFCNEQVEVGNVLFQYVPSEENISDIFTKPLPGCKIRSFNALLGLQRKD</sequence>
<evidence type="ECO:0000313" key="1">
    <source>
        <dbReference type="EMBL" id="KAG8235829.1"/>
    </source>
</evidence>
<reference evidence="1" key="1">
    <citation type="submission" date="2013-04" db="EMBL/GenBank/DDBJ databases">
        <authorList>
            <person name="Qu J."/>
            <person name="Murali S.C."/>
            <person name="Bandaranaike D."/>
            <person name="Bellair M."/>
            <person name="Blankenburg K."/>
            <person name="Chao H."/>
            <person name="Dinh H."/>
            <person name="Doddapaneni H."/>
            <person name="Downs B."/>
            <person name="Dugan-Rocha S."/>
            <person name="Elkadiri S."/>
            <person name="Gnanaolivu R.D."/>
            <person name="Hernandez B."/>
            <person name="Javaid M."/>
            <person name="Jayaseelan J.C."/>
            <person name="Lee S."/>
            <person name="Li M."/>
            <person name="Ming W."/>
            <person name="Munidasa M."/>
            <person name="Muniz J."/>
            <person name="Nguyen L."/>
            <person name="Ongeri F."/>
            <person name="Osuji N."/>
            <person name="Pu L.-L."/>
            <person name="Puazo M."/>
            <person name="Qu C."/>
            <person name="Quiroz J."/>
            <person name="Raj R."/>
            <person name="Weissenberger G."/>
            <person name="Xin Y."/>
            <person name="Zou X."/>
            <person name="Han Y."/>
            <person name="Richards S."/>
            <person name="Worley K."/>
            <person name="Muzny D."/>
            <person name="Gibbs R."/>
        </authorList>
    </citation>
    <scope>NUCLEOTIDE SEQUENCE</scope>
    <source>
        <strain evidence="1">Sampled in the wild</strain>
    </source>
</reference>
<dbReference type="OrthoDB" id="8188638at2759"/>